<protein>
    <submittedName>
        <fullName evidence="1">Uncharacterized protein</fullName>
    </submittedName>
</protein>
<proteinExistence type="predicted"/>
<comment type="caution">
    <text evidence="1">The sequence shown here is derived from an EMBL/GenBank/DDBJ whole genome shotgun (WGS) entry which is preliminary data.</text>
</comment>
<evidence type="ECO:0000313" key="2">
    <source>
        <dbReference type="Proteomes" id="UP000215559"/>
    </source>
</evidence>
<dbReference type="EMBL" id="NOZP01000102">
    <property type="protein sequence ID" value="OYD15441.1"/>
    <property type="molecule type" value="Genomic_DNA"/>
</dbReference>
<dbReference type="AlphaFoldDB" id="A0A235BT97"/>
<name>A0A235BT97_UNCW3</name>
<gene>
    <name evidence="1" type="ORF">CH330_05670</name>
</gene>
<accession>A0A235BT97</accession>
<reference evidence="1 2" key="1">
    <citation type="submission" date="2017-07" db="EMBL/GenBank/DDBJ databases">
        <title>Recovery of genomes from metagenomes via a dereplication, aggregation, and scoring strategy.</title>
        <authorList>
            <person name="Sieber C.M."/>
            <person name="Probst A.J."/>
            <person name="Sharrar A."/>
            <person name="Thomas B.C."/>
            <person name="Hess M."/>
            <person name="Tringe S.G."/>
            <person name="Banfield J.F."/>
        </authorList>
    </citation>
    <scope>NUCLEOTIDE SEQUENCE [LARGE SCALE GENOMIC DNA]</scope>
    <source>
        <strain evidence="1">JGI_Cruoil_03_51_56</strain>
    </source>
</reference>
<sequence>MRLTEAAKKLGLHPCEVVLELAKVFKSLRFEEICPEVSDDYVNTLAKLVKPTRESRRAATRVDTAEVHKSEAETVRRLPDAGKRLVRAMHRKKYYEGNRIPEDKIRNQYLVGQSKQRQSSILKELVQMEVLHRVGKTGSFRYSLNKKKKKLIEKVSGST</sequence>
<evidence type="ECO:0000313" key="1">
    <source>
        <dbReference type="EMBL" id="OYD15441.1"/>
    </source>
</evidence>
<organism evidence="1 2">
    <name type="scientific">candidate division WOR-3 bacterium JGI_Cruoil_03_51_56</name>
    <dbReference type="NCBI Taxonomy" id="1973747"/>
    <lineage>
        <taxon>Bacteria</taxon>
        <taxon>Bacteria division WOR-3</taxon>
    </lineage>
</organism>
<dbReference type="Proteomes" id="UP000215559">
    <property type="component" value="Unassembled WGS sequence"/>
</dbReference>